<protein>
    <recommendedName>
        <fullName evidence="9">YhhN domain-containing protein</fullName>
    </recommendedName>
</protein>
<dbReference type="EMBL" id="KN832885">
    <property type="protein sequence ID" value="KIM96058.1"/>
    <property type="molecule type" value="Genomic_DNA"/>
</dbReference>
<dbReference type="HOGENOM" id="CLU_065386_0_0_1"/>
<comment type="subcellular location">
    <subcellularLocation>
        <location evidence="1">Membrane</location>
        <topology evidence="1">Multi-pass membrane protein</topology>
    </subcellularLocation>
</comment>
<dbReference type="AlphaFoldDB" id="A0A0C3CAV6"/>
<sequence length="273" mass="29753">MLSAPDLALPPTPAVYLLLVSLPLLVLSEANSVHAGHAIFKILSSIAFLSGPFISAEWSEYHRLITFGLLFSFVGDICLIPSRTEYFDAPSVSGKGTSSRASPKKETISTTFKIGVLAFAAAHICYTAAFLQNSEEVSWPVFASTFVVSIAAANWLGAIYPARTPSRWSNFLNLSMPSDMLPLVSIYVIIISMMLAVSAATIVPASSFQHQRFLGATMFVISDAFVAYDAFGKGNMHLGAKKVDIRRQSWVRMTMGWGLYFWGQMILAGTVYV</sequence>
<evidence type="ECO:0000256" key="3">
    <source>
        <dbReference type="ARBA" id="ARBA00022692"/>
    </source>
</evidence>
<accession>A0A0C3CAV6</accession>
<dbReference type="Pfam" id="PF07947">
    <property type="entry name" value="YhhN"/>
    <property type="match status" value="1"/>
</dbReference>
<gene>
    <name evidence="7" type="ORF">OIDMADRAFT_132756</name>
</gene>
<feature type="transmembrane region" description="Helical" evidence="6">
    <location>
        <begin position="137"/>
        <end position="160"/>
    </location>
</feature>
<proteinExistence type="inferred from homology"/>
<dbReference type="InParanoid" id="A0A0C3CAV6"/>
<feature type="transmembrane region" description="Helical" evidence="6">
    <location>
        <begin position="213"/>
        <end position="231"/>
    </location>
</feature>
<dbReference type="InterPro" id="IPR012506">
    <property type="entry name" value="TMEM86B-like"/>
</dbReference>
<dbReference type="GO" id="GO:0016020">
    <property type="term" value="C:membrane"/>
    <property type="evidence" value="ECO:0007669"/>
    <property type="project" value="UniProtKB-SubCell"/>
</dbReference>
<evidence type="ECO:0000256" key="2">
    <source>
        <dbReference type="ARBA" id="ARBA00007375"/>
    </source>
</evidence>
<evidence type="ECO:0000256" key="4">
    <source>
        <dbReference type="ARBA" id="ARBA00022989"/>
    </source>
</evidence>
<organism evidence="7 8">
    <name type="scientific">Oidiodendron maius (strain Zn)</name>
    <dbReference type="NCBI Taxonomy" id="913774"/>
    <lineage>
        <taxon>Eukaryota</taxon>
        <taxon>Fungi</taxon>
        <taxon>Dikarya</taxon>
        <taxon>Ascomycota</taxon>
        <taxon>Pezizomycotina</taxon>
        <taxon>Leotiomycetes</taxon>
        <taxon>Leotiomycetes incertae sedis</taxon>
        <taxon>Myxotrichaceae</taxon>
        <taxon>Oidiodendron</taxon>
    </lineage>
</organism>
<keyword evidence="3 6" id="KW-0812">Transmembrane</keyword>
<feature type="transmembrane region" description="Helical" evidence="6">
    <location>
        <begin position="181"/>
        <end position="207"/>
    </location>
</feature>
<reference evidence="7 8" key="1">
    <citation type="submission" date="2014-04" db="EMBL/GenBank/DDBJ databases">
        <authorList>
            <consortium name="DOE Joint Genome Institute"/>
            <person name="Kuo A."/>
            <person name="Martino E."/>
            <person name="Perotto S."/>
            <person name="Kohler A."/>
            <person name="Nagy L.G."/>
            <person name="Floudas D."/>
            <person name="Copeland A."/>
            <person name="Barry K.W."/>
            <person name="Cichocki N."/>
            <person name="Veneault-Fourrey C."/>
            <person name="LaButti K."/>
            <person name="Lindquist E.A."/>
            <person name="Lipzen A."/>
            <person name="Lundell T."/>
            <person name="Morin E."/>
            <person name="Murat C."/>
            <person name="Sun H."/>
            <person name="Tunlid A."/>
            <person name="Henrissat B."/>
            <person name="Grigoriev I.V."/>
            <person name="Hibbett D.S."/>
            <person name="Martin F."/>
            <person name="Nordberg H.P."/>
            <person name="Cantor M.N."/>
            <person name="Hua S.X."/>
        </authorList>
    </citation>
    <scope>NUCLEOTIDE SEQUENCE [LARGE SCALE GENOMIC DNA]</scope>
    <source>
        <strain evidence="7 8">Zn</strain>
    </source>
</reference>
<feature type="transmembrane region" description="Helical" evidence="6">
    <location>
        <begin position="251"/>
        <end position="272"/>
    </location>
</feature>
<dbReference type="PANTHER" id="PTHR31885:SF6">
    <property type="entry name" value="GH04784P"/>
    <property type="match status" value="1"/>
</dbReference>
<evidence type="ECO:0000256" key="6">
    <source>
        <dbReference type="SAM" id="Phobius"/>
    </source>
</evidence>
<dbReference type="GO" id="GO:0016787">
    <property type="term" value="F:hydrolase activity"/>
    <property type="evidence" value="ECO:0007669"/>
    <property type="project" value="TreeGrafter"/>
</dbReference>
<evidence type="ECO:0000313" key="7">
    <source>
        <dbReference type="EMBL" id="KIM96058.1"/>
    </source>
</evidence>
<evidence type="ECO:0008006" key="9">
    <source>
        <dbReference type="Google" id="ProtNLM"/>
    </source>
</evidence>
<reference evidence="8" key="2">
    <citation type="submission" date="2015-01" db="EMBL/GenBank/DDBJ databases">
        <title>Evolutionary Origins and Diversification of the Mycorrhizal Mutualists.</title>
        <authorList>
            <consortium name="DOE Joint Genome Institute"/>
            <consortium name="Mycorrhizal Genomics Consortium"/>
            <person name="Kohler A."/>
            <person name="Kuo A."/>
            <person name="Nagy L.G."/>
            <person name="Floudas D."/>
            <person name="Copeland A."/>
            <person name="Barry K.W."/>
            <person name="Cichocki N."/>
            <person name="Veneault-Fourrey C."/>
            <person name="LaButti K."/>
            <person name="Lindquist E.A."/>
            <person name="Lipzen A."/>
            <person name="Lundell T."/>
            <person name="Morin E."/>
            <person name="Murat C."/>
            <person name="Riley R."/>
            <person name="Ohm R."/>
            <person name="Sun H."/>
            <person name="Tunlid A."/>
            <person name="Henrissat B."/>
            <person name="Grigoriev I.V."/>
            <person name="Hibbett D.S."/>
            <person name="Martin F."/>
        </authorList>
    </citation>
    <scope>NUCLEOTIDE SEQUENCE [LARGE SCALE GENOMIC DNA]</scope>
    <source>
        <strain evidence="8">Zn</strain>
    </source>
</reference>
<dbReference type="OrthoDB" id="2133758at2759"/>
<feature type="transmembrane region" description="Helical" evidence="6">
    <location>
        <begin position="14"/>
        <end position="31"/>
    </location>
</feature>
<dbReference type="Proteomes" id="UP000054321">
    <property type="component" value="Unassembled WGS sequence"/>
</dbReference>
<dbReference type="PANTHER" id="PTHR31885">
    <property type="entry name" value="GH04784P"/>
    <property type="match status" value="1"/>
</dbReference>
<keyword evidence="8" id="KW-1185">Reference proteome</keyword>
<evidence type="ECO:0000256" key="5">
    <source>
        <dbReference type="ARBA" id="ARBA00023136"/>
    </source>
</evidence>
<feature type="transmembrane region" description="Helical" evidence="6">
    <location>
        <begin position="110"/>
        <end position="131"/>
    </location>
</feature>
<keyword evidence="5 6" id="KW-0472">Membrane</keyword>
<evidence type="ECO:0000313" key="8">
    <source>
        <dbReference type="Proteomes" id="UP000054321"/>
    </source>
</evidence>
<evidence type="ECO:0000256" key="1">
    <source>
        <dbReference type="ARBA" id="ARBA00004141"/>
    </source>
</evidence>
<name>A0A0C3CAV6_OIDMZ</name>
<comment type="similarity">
    <text evidence="2">Belongs to the TMEM86 family.</text>
</comment>
<keyword evidence="4 6" id="KW-1133">Transmembrane helix</keyword>